<dbReference type="EC" id="1.5.1.3" evidence="3 8"/>
<dbReference type="InterPro" id="IPR001796">
    <property type="entry name" value="DHFR_dom"/>
</dbReference>
<dbReference type="GO" id="GO:0004146">
    <property type="term" value="F:dihydrofolate reductase activity"/>
    <property type="evidence" value="ECO:0007669"/>
    <property type="project" value="UniProtKB-EC"/>
</dbReference>
<sequence>MPDIVVIAAVARNGIIGADDEMPWKLSTDLKRFKKLTLGKPVVLGRKTFLSFGGKPLPGRPHIVISRNPDYAPDGAEAATSLKDALERAGALAGQLGVEEIMIIGGGQIYVQAMEIADRLEITEVDAEPMGDTRFPVIDPAVWEETSRMPGERGERDSADFTFVTYRRKA</sequence>
<dbReference type="Gene3D" id="3.40.430.10">
    <property type="entry name" value="Dihydrofolate Reductase, subunit A"/>
    <property type="match status" value="1"/>
</dbReference>
<evidence type="ECO:0000256" key="7">
    <source>
        <dbReference type="ARBA" id="ARBA00025067"/>
    </source>
</evidence>
<comment type="catalytic activity">
    <reaction evidence="8">
        <text>(6S)-5,6,7,8-tetrahydrofolate + NADP(+) = 7,8-dihydrofolate + NADPH + H(+)</text>
        <dbReference type="Rhea" id="RHEA:15009"/>
        <dbReference type="ChEBI" id="CHEBI:15378"/>
        <dbReference type="ChEBI" id="CHEBI:57451"/>
        <dbReference type="ChEBI" id="CHEBI:57453"/>
        <dbReference type="ChEBI" id="CHEBI:57783"/>
        <dbReference type="ChEBI" id="CHEBI:58349"/>
        <dbReference type="EC" id="1.5.1.3"/>
    </reaction>
</comment>
<dbReference type="InterPro" id="IPR024072">
    <property type="entry name" value="DHFR-like_dom_sf"/>
</dbReference>
<comment type="pathway">
    <text evidence="1 8">Cofactor biosynthesis; tetrahydrofolate biosynthesis; 5,6,7,8-tetrahydrofolate from 7,8-dihydrofolate: step 1/1.</text>
</comment>
<evidence type="ECO:0000259" key="9">
    <source>
        <dbReference type="PROSITE" id="PS51330"/>
    </source>
</evidence>
<dbReference type="AlphaFoldDB" id="A0A2S3ULU0"/>
<dbReference type="GO" id="GO:0046654">
    <property type="term" value="P:tetrahydrofolate biosynthetic process"/>
    <property type="evidence" value="ECO:0007669"/>
    <property type="project" value="UniProtKB-UniPathway"/>
</dbReference>
<comment type="function">
    <text evidence="7 8">Key enzyme in folate metabolism. Catalyzes an essential reaction for de novo glycine and purine synthesis, and for DNA precursor synthesis.</text>
</comment>
<keyword evidence="6 8" id="KW-0560">Oxidoreductase</keyword>
<dbReference type="EMBL" id="PPCN01000012">
    <property type="protein sequence ID" value="POF28687.1"/>
    <property type="molecule type" value="Genomic_DNA"/>
</dbReference>
<dbReference type="PANTHER" id="PTHR48069">
    <property type="entry name" value="DIHYDROFOLATE REDUCTASE"/>
    <property type="match status" value="1"/>
</dbReference>
<dbReference type="UniPathway" id="UPA00077">
    <property type="reaction ID" value="UER00158"/>
</dbReference>
<dbReference type="GO" id="GO:0046452">
    <property type="term" value="P:dihydrofolate metabolic process"/>
    <property type="evidence" value="ECO:0007669"/>
    <property type="project" value="TreeGrafter"/>
</dbReference>
<keyword evidence="4 8" id="KW-0554">One-carbon metabolism</keyword>
<dbReference type="GO" id="GO:0046655">
    <property type="term" value="P:folic acid metabolic process"/>
    <property type="evidence" value="ECO:0007669"/>
    <property type="project" value="TreeGrafter"/>
</dbReference>
<comment type="caution">
    <text evidence="10">The sequence shown here is derived from an EMBL/GenBank/DDBJ whole genome shotgun (WGS) entry which is preliminary data.</text>
</comment>
<reference evidence="10 11" key="1">
    <citation type="submission" date="2018-01" db="EMBL/GenBank/DDBJ databases">
        <title>Genomic Encyclopedia of Archaeal and Bacterial Type Strains, Phase II (KMG-II): from individual species to whole genera.</title>
        <authorList>
            <person name="Goeker M."/>
        </authorList>
    </citation>
    <scope>NUCLEOTIDE SEQUENCE [LARGE SCALE GENOMIC DNA]</scope>
    <source>
        <strain evidence="10 11">DSM 17023</strain>
    </source>
</reference>
<dbReference type="PIRSF" id="PIRSF000194">
    <property type="entry name" value="DHFR"/>
    <property type="match status" value="1"/>
</dbReference>
<dbReference type="FunFam" id="3.40.430.10:FF:000001">
    <property type="entry name" value="Dihydrofolate reductase"/>
    <property type="match status" value="1"/>
</dbReference>
<dbReference type="CDD" id="cd00209">
    <property type="entry name" value="DHFR"/>
    <property type="match status" value="1"/>
</dbReference>
<name>A0A2S3ULU0_9HYPH</name>
<keyword evidence="5 8" id="KW-0521">NADP</keyword>
<proteinExistence type="inferred from homology"/>
<dbReference type="GO" id="GO:0070401">
    <property type="term" value="F:NADP+ binding"/>
    <property type="evidence" value="ECO:0007669"/>
    <property type="project" value="UniProtKB-ARBA"/>
</dbReference>
<evidence type="ECO:0000313" key="10">
    <source>
        <dbReference type="EMBL" id="POF28687.1"/>
    </source>
</evidence>
<protein>
    <recommendedName>
        <fullName evidence="3 8">Dihydrofolate reductase</fullName>
        <ecNumber evidence="3 8">1.5.1.3</ecNumber>
    </recommendedName>
</protein>
<evidence type="ECO:0000256" key="6">
    <source>
        <dbReference type="ARBA" id="ARBA00023002"/>
    </source>
</evidence>
<feature type="domain" description="DHFR" evidence="9">
    <location>
        <begin position="3"/>
        <end position="168"/>
    </location>
</feature>
<evidence type="ECO:0000256" key="4">
    <source>
        <dbReference type="ARBA" id="ARBA00022563"/>
    </source>
</evidence>
<keyword evidence="11" id="KW-1185">Reference proteome</keyword>
<dbReference type="GO" id="GO:0005829">
    <property type="term" value="C:cytosol"/>
    <property type="evidence" value="ECO:0007669"/>
    <property type="project" value="TreeGrafter"/>
</dbReference>
<gene>
    <name evidence="10" type="ORF">CLV41_112101</name>
</gene>
<dbReference type="InterPro" id="IPR012259">
    <property type="entry name" value="DHFR"/>
</dbReference>
<evidence type="ECO:0000256" key="3">
    <source>
        <dbReference type="ARBA" id="ARBA00012856"/>
    </source>
</evidence>
<dbReference type="SUPFAM" id="SSF53597">
    <property type="entry name" value="Dihydrofolate reductase-like"/>
    <property type="match status" value="1"/>
</dbReference>
<evidence type="ECO:0000256" key="2">
    <source>
        <dbReference type="ARBA" id="ARBA00009539"/>
    </source>
</evidence>
<dbReference type="Proteomes" id="UP000236959">
    <property type="component" value="Unassembled WGS sequence"/>
</dbReference>
<evidence type="ECO:0000256" key="1">
    <source>
        <dbReference type="ARBA" id="ARBA00004903"/>
    </source>
</evidence>
<accession>A0A2S3ULU0</accession>
<evidence type="ECO:0000313" key="11">
    <source>
        <dbReference type="Proteomes" id="UP000236959"/>
    </source>
</evidence>
<dbReference type="GO" id="GO:0006730">
    <property type="term" value="P:one-carbon metabolic process"/>
    <property type="evidence" value="ECO:0007669"/>
    <property type="project" value="UniProtKB-KW"/>
</dbReference>
<evidence type="ECO:0000256" key="5">
    <source>
        <dbReference type="ARBA" id="ARBA00022857"/>
    </source>
</evidence>
<dbReference type="PANTHER" id="PTHR48069:SF3">
    <property type="entry name" value="DIHYDROFOLATE REDUCTASE"/>
    <property type="match status" value="1"/>
</dbReference>
<dbReference type="Pfam" id="PF00186">
    <property type="entry name" value="DHFR_1"/>
    <property type="match status" value="1"/>
</dbReference>
<evidence type="ECO:0000256" key="8">
    <source>
        <dbReference type="PIRNR" id="PIRNR000194"/>
    </source>
</evidence>
<comment type="similarity">
    <text evidence="2 8">Belongs to the dihydrofolate reductase family.</text>
</comment>
<organism evidence="10 11">
    <name type="scientific">Roseibium marinum</name>
    <dbReference type="NCBI Taxonomy" id="281252"/>
    <lineage>
        <taxon>Bacteria</taxon>
        <taxon>Pseudomonadati</taxon>
        <taxon>Pseudomonadota</taxon>
        <taxon>Alphaproteobacteria</taxon>
        <taxon>Hyphomicrobiales</taxon>
        <taxon>Stappiaceae</taxon>
        <taxon>Roseibium</taxon>
    </lineage>
</organism>
<dbReference type="PROSITE" id="PS51330">
    <property type="entry name" value="DHFR_2"/>
    <property type="match status" value="1"/>
</dbReference>
<dbReference type="PRINTS" id="PR00070">
    <property type="entry name" value="DHFR"/>
</dbReference>